<keyword evidence="2" id="KW-0012">Acyltransferase</keyword>
<name>A0A1L9NVW7_9RHOB</name>
<dbReference type="GO" id="GO:0016747">
    <property type="term" value="F:acyltransferase activity, transferring groups other than amino-acyl groups"/>
    <property type="evidence" value="ECO:0007669"/>
    <property type="project" value="InterPro"/>
</dbReference>
<dbReference type="Pfam" id="PF00583">
    <property type="entry name" value="Acetyltransf_1"/>
    <property type="match status" value="1"/>
</dbReference>
<proteinExistence type="predicted"/>
<gene>
    <name evidence="4" type="ORF">PFRI_23480</name>
</gene>
<keyword evidence="1 4" id="KW-0808">Transferase</keyword>
<comment type="caution">
    <text evidence="4">The sequence shown here is derived from an EMBL/GenBank/DDBJ whole genome shotgun (WGS) entry which is preliminary data.</text>
</comment>
<dbReference type="AlphaFoldDB" id="A0A1L9NVW7"/>
<dbReference type="RefSeq" id="WP_072630941.1">
    <property type="nucleotide sequence ID" value="NZ_MLCB01000143.1"/>
</dbReference>
<evidence type="ECO:0000259" key="3">
    <source>
        <dbReference type="PROSITE" id="PS51186"/>
    </source>
</evidence>
<dbReference type="InterPro" id="IPR050832">
    <property type="entry name" value="Bact_Acetyltransf"/>
</dbReference>
<evidence type="ECO:0000313" key="5">
    <source>
        <dbReference type="Proteomes" id="UP000184514"/>
    </source>
</evidence>
<reference evidence="4 5" key="1">
    <citation type="submission" date="2016-10" db="EMBL/GenBank/DDBJ databases">
        <title>Genome sequence of Planktotalea frisia SH6-1.</title>
        <authorList>
            <person name="Poehlein A."/>
            <person name="Bakenhus I."/>
            <person name="Voget S."/>
            <person name="Brinkhoff T."/>
            <person name="Simon M."/>
        </authorList>
    </citation>
    <scope>NUCLEOTIDE SEQUENCE [LARGE SCALE GENOMIC DNA]</scope>
    <source>
        <strain evidence="4 5">SH6-1</strain>
    </source>
</reference>
<dbReference type="PROSITE" id="PS51186">
    <property type="entry name" value="GNAT"/>
    <property type="match status" value="1"/>
</dbReference>
<dbReference type="Gene3D" id="3.40.630.30">
    <property type="match status" value="1"/>
</dbReference>
<dbReference type="OrthoDB" id="9805924at2"/>
<evidence type="ECO:0000256" key="1">
    <source>
        <dbReference type="ARBA" id="ARBA00022679"/>
    </source>
</evidence>
<dbReference type="SUPFAM" id="SSF55729">
    <property type="entry name" value="Acyl-CoA N-acyltransferases (Nat)"/>
    <property type="match status" value="1"/>
</dbReference>
<feature type="domain" description="N-acetyltransferase" evidence="3">
    <location>
        <begin position="5"/>
        <end position="148"/>
    </location>
</feature>
<dbReference type="InterPro" id="IPR016181">
    <property type="entry name" value="Acyl_CoA_acyltransferase"/>
</dbReference>
<dbReference type="PANTHER" id="PTHR43877">
    <property type="entry name" value="AMINOALKYLPHOSPHONATE N-ACETYLTRANSFERASE-RELATED-RELATED"/>
    <property type="match status" value="1"/>
</dbReference>
<dbReference type="Proteomes" id="UP000184514">
    <property type="component" value="Unassembled WGS sequence"/>
</dbReference>
<protein>
    <submittedName>
        <fullName evidence="4">Acetyltransferase (GNAT) family protein</fullName>
    </submittedName>
</protein>
<dbReference type="CDD" id="cd04301">
    <property type="entry name" value="NAT_SF"/>
    <property type="match status" value="1"/>
</dbReference>
<keyword evidence="5" id="KW-1185">Reference proteome</keyword>
<evidence type="ECO:0000256" key="2">
    <source>
        <dbReference type="ARBA" id="ARBA00023315"/>
    </source>
</evidence>
<dbReference type="EMBL" id="MLCB01000143">
    <property type="protein sequence ID" value="OJI93448.1"/>
    <property type="molecule type" value="Genomic_DNA"/>
</dbReference>
<dbReference type="PANTHER" id="PTHR43877:SF2">
    <property type="entry name" value="AMINOALKYLPHOSPHONATE N-ACETYLTRANSFERASE-RELATED"/>
    <property type="match status" value="1"/>
</dbReference>
<dbReference type="InterPro" id="IPR000182">
    <property type="entry name" value="GNAT_dom"/>
</dbReference>
<evidence type="ECO:0000313" key="4">
    <source>
        <dbReference type="EMBL" id="OJI93448.1"/>
    </source>
</evidence>
<sequence>MNTSLIIRPLEQSDEADWRRLWTAYLEFYESSVSEEVYATTFERLLDPANTAQCAALALLDGTPVGLVHWIYHPHNWKIEDVIYLQDLYADPSVRGTGVGRALIEHVYDVADQGETPTVYWMTQEFNATARQLYDRIASKTVFVQYKR</sequence>
<dbReference type="STRING" id="696762.PFRI_23480"/>
<accession>A0A1L9NVW7</accession>
<organism evidence="4 5">
    <name type="scientific">Planktotalea frisia</name>
    <dbReference type="NCBI Taxonomy" id="696762"/>
    <lineage>
        <taxon>Bacteria</taxon>
        <taxon>Pseudomonadati</taxon>
        <taxon>Pseudomonadota</taxon>
        <taxon>Alphaproteobacteria</taxon>
        <taxon>Rhodobacterales</taxon>
        <taxon>Paracoccaceae</taxon>
        <taxon>Planktotalea</taxon>
    </lineage>
</organism>